<comment type="caution">
    <text evidence="1">The sequence shown here is derived from an EMBL/GenBank/DDBJ whole genome shotgun (WGS) entry which is preliminary data.</text>
</comment>
<feature type="non-terminal residue" evidence="1">
    <location>
        <position position="1"/>
    </location>
</feature>
<reference evidence="1" key="2">
    <citation type="journal article" date="2021" name="Genome Biol. Evol.">
        <title>Developing a high-quality reference genome for a parasitic bivalve with doubly uniparental inheritance (Bivalvia: Unionida).</title>
        <authorList>
            <person name="Smith C.H."/>
        </authorList>
    </citation>
    <scope>NUCLEOTIDE SEQUENCE</scope>
    <source>
        <strain evidence="1">CHS0354</strain>
        <tissue evidence="1">Mantle</tissue>
    </source>
</reference>
<reference evidence="1" key="1">
    <citation type="journal article" date="2021" name="Genome Biol. Evol.">
        <title>A High-Quality Reference Genome for a Parasitic Bivalve with Doubly Uniparental Inheritance (Bivalvia: Unionida).</title>
        <authorList>
            <person name="Smith C.H."/>
        </authorList>
    </citation>
    <scope>NUCLEOTIDE SEQUENCE</scope>
    <source>
        <strain evidence="1">CHS0354</strain>
    </source>
</reference>
<dbReference type="EMBL" id="JAEAOA010000405">
    <property type="protein sequence ID" value="KAK3594858.1"/>
    <property type="molecule type" value="Genomic_DNA"/>
</dbReference>
<accession>A0AAE0SN94</accession>
<dbReference type="AlphaFoldDB" id="A0AAE0SN94"/>
<keyword evidence="2" id="KW-1185">Reference proteome</keyword>
<evidence type="ECO:0000313" key="2">
    <source>
        <dbReference type="Proteomes" id="UP001195483"/>
    </source>
</evidence>
<proteinExistence type="predicted"/>
<dbReference type="Proteomes" id="UP001195483">
    <property type="component" value="Unassembled WGS sequence"/>
</dbReference>
<gene>
    <name evidence="1" type="ORF">CHS0354_005784</name>
</gene>
<name>A0AAE0SN94_9BIVA</name>
<reference evidence="1" key="3">
    <citation type="submission" date="2023-05" db="EMBL/GenBank/DDBJ databases">
        <authorList>
            <person name="Smith C.H."/>
        </authorList>
    </citation>
    <scope>NUCLEOTIDE SEQUENCE</scope>
    <source>
        <strain evidence="1">CHS0354</strain>
        <tissue evidence="1">Mantle</tissue>
    </source>
</reference>
<evidence type="ECO:0000313" key="1">
    <source>
        <dbReference type="EMBL" id="KAK3594858.1"/>
    </source>
</evidence>
<sequence length="156" mass="17804">QDCQDDCRDSVSKIERHVGTIFIDDQTSQGHTDLVRDHSLLVANLVLQLRMTKLGEKEKQRFNVATLEDSKARQVFNIPLKSPANLHHYSQKPDKCSKLLSKARQVFNIILKSPASVQHYSQKPGKCSTLLLKARQVFDITLKNMFGNDNPFFQHS</sequence>
<protein>
    <submittedName>
        <fullName evidence="1">Uncharacterized protein</fullName>
    </submittedName>
</protein>
<organism evidence="1 2">
    <name type="scientific">Potamilus streckersoni</name>
    <dbReference type="NCBI Taxonomy" id="2493646"/>
    <lineage>
        <taxon>Eukaryota</taxon>
        <taxon>Metazoa</taxon>
        <taxon>Spiralia</taxon>
        <taxon>Lophotrochozoa</taxon>
        <taxon>Mollusca</taxon>
        <taxon>Bivalvia</taxon>
        <taxon>Autobranchia</taxon>
        <taxon>Heteroconchia</taxon>
        <taxon>Palaeoheterodonta</taxon>
        <taxon>Unionida</taxon>
        <taxon>Unionoidea</taxon>
        <taxon>Unionidae</taxon>
        <taxon>Ambleminae</taxon>
        <taxon>Lampsilini</taxon>
        <taxon>Potamilus</taxon>
    </lineage>
</organism>